<feature type="chain" id="PRO_5045614392" evidence="3">
    <location>
        <begin position="22"/>
        <end position="559"/>
    </location>
</feature>
<evidence type="ECO:0000259" key="4">
    <source>
        <dbReference type="PROSITE" id="PS51677"/>
    </source>
</evidence>
<dbReference type="InterPro" id="IPR051398">
    <property type="entry name" value="Polysacch_Deacetylase"/>
</dbReference>
<evidence type="ECO:0000256" key="1">
    <source>
        <dbReference type="ARBA" id="ARBA00022729"/>
    </source>
</evidence>
<dbReference type="EC" id="3.-.-.-" evidence="5"/>
<name>A0ABW1I6D8_9PSEU</name>
<evidence type="ECO:0000313" key="5">
    <source>
        <dbReference type="EMBL" id="MFC5947942.1"/>
    </source>
</evidence>
<dbReference type="GO" id="GO:0016787">
    <property type="term" value="F:hydrolase activity"/>
    <property type="evidence" value="ECO:0007669"/>
    <property type="project" value="UniProtKB-KW"/>
</dbReference>
<keyword evidence="1 3" id="KW-0732">Signal</keyword>
<evidence type="ECO:0000256" key="3">
    <source>
        <dbReference type="SAM" id="SignalP"/>
    </source>
</evidence>
<dbReference type="PANTHER" id="PTHR34216:SF11">
    <property type="entry name" value="CHITOOLIGOSACCHARIDE DEACETYLASE"/>
    <property type="match status" value="1"/>
</dbReference>
<dbReference type="RefSeq" id="WP_379565203.1">
    <property type="nucleotide sequence ID" value="NZ_JBHSQK010000011.1"/>
</dbReference>
<keyword evidence="5" id="KW-0378">Hydrolase</keyword>
<organism evidence="5 6">
    <name type="scientific">Pseudonocardia lutea</name>
    <dbReference type="NCBI Taxonomy" id="2172015"/>
    <lineage>
        <taxon>Bacteria</taxon>
        <taxon>Bacillati</taxon>
        <taxon>Actinomycetota</taxon>
        <taxon>Actinomycetes</taxon>
        <taxon>Pseudonocardiales</taxon>
        <taxon>Pseudonocardiaceae</taxon>
        <taxon>Pseudonocardia</taxon>
    </lineage>
</organism>
<evidence type="ECO:0000313" key="6">
    <source>
        <dbReference type="Proteomes" id="UP001596119"/>
    </source>
</evidence>
<keyword evidence="6" id="KW-1185">Reference proteome</keyword>
<dbReference type="PANTHER" id="PTHR34216">
    <property type="match status" value="1"/>
</dbReference>
<dbReference type="InterPro" id="IPR011330">
    <property type="entry name" value="Glyco_hydro/deAcase_b/a-brl"/>
</dbReference>
<dbReference type="Pfam" id="PF01522">
    <property type="entry name" value="Polysacc_deac_1"/>
    <property type="match status" value="1"/>
</dbReference>
<feature type="compositionally biased region" description="Low complexity" evidence="2">
    <location>
        <begin position="450"/>
        <end position="502"/>
    </location>
</feature>
<sequence>MIGALAAAAALALVAAPTASAQTPKTIVSLTFDDGNADQMPAAASMKANGMAGTFYIPSGFVDQPNYMTVANLKSLAADGHEIGGHSVTHPDLTTLPTAEAQRQICNDRVNLTNWGFQVRSFAYPFAAATSGTETIARNCGYNSARGLGDIQSRFGCTGCPYSETVPPPDLYYTKALDQVDNTWTLADLQKSVTNAETRTGGWVQITFHHICAGTSNSCDPLGISQSVFDQFLTWLKPRATTNNTVVQTVGNTVGGAVKPLVNGPVVNPPAPGVNAVQNASLETNGTNGLPSCWMAGGYGTNTPTFATLTSGAHSGTKSERLTMAGYQDGDAKLLPTFDLGGCSPSVTAGHTYSLRAWYTSTAVTQFAVYYRTGLGTWVYWTSSPWFAASSTFTQAVWTTPAVPTGATGLSFGLNLFSNGQLITDDYAAYDSNGAPAVASTSSATAQQVAAPTTTAAPTTAAPSAAAAAAPSASTPPSGTTPTPAPGPSVAAQAAAPPGASVPVPPQARKPRNVPTGPAAHRDRDQRRAPTGPVVNYVPGPTQVKPGTVILLGEGTMSG</sequence>
<evidence type="ECO:0000256" key="2">
    <source>
        <dbReference type="SAM" id="MobiDB-lite"/>
    </source>
</evidence>
<proteinExistence type="predicted"/>
<dbReference type="PROSITE" id="PS51677">
    <property type="entry name" value="NODB"/>
    <property type="match status" value="1"/>
</dbReference>
<feature type="signal peptide" evidence="3">
    <location>
        <begin position="1"/>
        <end position="21"/>
    </location>
</feature>
<reference evidence="6" key="1">
    <citation type="journal article" date="2019" name="Int. J. Syst. Evol. Microbiol.">
        <title>The Global Catalogue of Microorganisms (GCM) 10K type strain sequencing project: providing services to taxonomists for standard genome sequencing and annotation.</title>
        <authorList>
            <consortium name="The Broad Institute Genomics Platform"/>
            <consortium name="The Broad Institute Genome Sequencing Center for Infectious Disease"/>
            <person name="Wu L."/>
            <person name="Ma J."/>
        </authorList>
    </citation>
    <scope>NUCLEOTIDE SEQUENCE [LARGE SCALE GENOMIC DNA]</scope>
    <source>
        <strain evidence="6">CGMCC 4.7397</strain>
    </source>
</reference>
<dbReference type="CDD" id="cd10967">
    <property type="entry name" value="CE4_GLA_like_6s"/>
    <property type="match status" value="1"/>
</dbReference>
<feature type="region of interest" description="Disordered" evidence="2">
    <location>
        <begin position="450"/>
        <end position="541"/>
    </location>
</feature>
<gene>
    <name evidence="5" type="ORF">ACFQH9_06610</name>
</gene>
<accession>A0ABW1I6D8</accession>
<feature type="domain" description="NodB homology" evidence="4">
    <location>
        <begin position="26"/>
        <end position="247"/>
    </location>
</feature>
<comment type="caution">
    <text evidence="5">The sequence shown here is derived from an EMBL/GenBank/DDBJ whole genome shotgun (WGS) entry which is preliminary data.</text>
</comment>
<dbReference type="InterPro" id="IPR002509">
    <property type="entry name" value="NODB_dom"/>
</dbReference>
<dbReference type="Gene3D" id="3.20.20.370">
    <property type="entry name" value="Glycoside hydrolase/deacetylase"/>
    <property type="match status" value="1"/>
</dbReference>
<dbReference type="Proteomes" id="UP001596119">
    <property type="component" value="Unassembled WGS sequence"/>
</dbReference>
<protein>
    <submittedName>
        <fullName evidence="5">Polysaccharide deacetylase family protein</fullName>
        <ecNumber evidence="5">3.-.-.-</ecNumber>
    </submittedName>
</protein>
<dbReference type="SUPFAM" id="SSF88713">
    <property type="entry name" value="Glycoside hydrolase/deacetylase"/>
    <property type="match status" value="1"/>
</dbReference>
<dbReference type="EMBL" id="JBHSQK010000011">
    <property type="protein sequence ID" value="MFC5947942.1"/>
    <property type="molecule type" value="Genomic_DNA"/>
</dbReference>
<dbReference type="Gene3D" id="2.60.120.260">
    <property type="entry name" value="Galactose-binding domain-like"/>
    <property type="match status" value="1"/>
</dbReference>